<dbReference type="KEGG" id="rub:GBA63_17515"/>
<evidence type="ECO:0000313" key="2">
    <source>
        <dbReference type="Proteomes" id="UP000501452"/>
    </source>
</evidence>
<protein>
    <submittedName>
        <fullName evidence="1">MmcQ/YjbR family DNA-binding protein</fullName>
    </submittedName>
</protein>
<dbReference type="EMBL" id="CP045119">
    <property type="protein sequence ID" value="QIN84249.1"/>
    <property type="molecule type" value="Genomic_DNA"/>
</dbReference>
<dbReference type="InterPro" id="IPR058532">
    <property type="entry name" value="YjbR/MT2646/Rv2570-like"/>
</dbReference>
<dbReference type="SUPFAM" id="SSF142906">
    <property type="entry name" value="YjbR-like"/>
    <property type="match status" value="1"/>
</dbReference>
<keyword evidence="1" id="KW-0238">DNA-binding</keyword>
<keyword evidence="2" id="KW-1185">Reference proteome</keyword>
<dbReference type="Gene3D" id="3.90.1150.30">
    <property type="match status" value="1"/>
</dbReference>
<gene>
    <name evidence="1" type="ORF">GBA63_17515</name>
</gene>
<dbReference type="Pfam" id="PF04237">
    <property type="entry name" value="YjbR"/>
    <property type="match status" value="1"/>
</dbReference>
<sequence length="123" mass="13887">MNERPSPEYLRDHCGQKPGVTSGFPFGEEHLVFKVRGKIFVVLHAEESPAKVTFKADPELTGLLRGQYPSVRPARYFDKRYWSTLACDGTVPEDEATELIDASYDIVVESLNKSDREALRGVR</sequence>
<reference evidence="1 2" key="1">
    <citation type="submission" date="2019-10" db="EMBL/GenBank/DDBJ databases">
        <title>Rubrobacter sp nov SCSIO 52090 isolated from a deep-sea sediment in the South China Sea.</title>
        <authorList>
            <person name="Chen R.W."/>
        </authorList>
    </citation>
    <scope>NUCLEOTIDE SEQUENCE [LARGE SCALE GENOMIC DNA]</scope>
    <source>
        <strain evidence="1 2">SCSIO 52909</strain>
    </source>
</reference>
<proteinExistence type="predicted"/>
<dbReference type="GO" id="GO:0003677">
    <property type="term" value="F:DNA binding"/>
    <property type="evidence" value="ECO:0007669"/>
    <property type="project" value="UniProtKB-KW"/>
</dbReference>
<name>A0A6G8QCP0_9ACTN</name>
<dbReference type="PANTHER" id="PTHR35145">
    <property type="entry name" value="CYTOPLASMIC PROTEIN-RELATED"/>
    <property type="match status" value="1"/>
</dbReference>
<organism evidence="1 2">
    <name type="scientific">Rubrobacter tropicus</name>
    <dbReference type="NCBI Taxonomy" id="2653851"/>
    <lineage>
        <taxon>Bacteria</taxon>
        <taxon>Bacillati</taxon>
        <taxon>Actinomycetota</taxon>
        <taxon>Rubrobacteria</taxon>
        <taxon>Rubrobacterales</taxon>
        <taxon>Rubrobacteraceae</taxon>
        <taxon>Rubrobacter</taxon>
    </lineage>
</organism>
<dbReference type="InterPro" id="IPR038056">
    <property type="entry name" value="YjbR-like_sf"/>
</dbReference>
<dbReference type="InterPro" id="IPR007351">
    <property type="entry name" value="YjbR"/>
</dbReference>
<dbReference type="Proteomes" id="UP000501452">
    <property type="component" value="Chromosome"/>
</dbReference>
<evidence type="ECO:0000313" key="1">
    <source>
        <dbReference type="EMBL" id="QIN84249.1"/>
    </source>
</evidence>
<dbReference type="RefSeq" id="WP_166178240.1">
    <property type="nucleotide sequence ID" value="NZ_CP045119.1"/>
</dbReference>
<accession>A0A6G8QCP0</accession>
<dbReference type="PANTHER" id="PTHR35145:SF1">
    <property type="entry name" value="CYTOPLASMIC PROTEIN"/>
    <property type="match status" value="1"/>
</dbReference>
<dbReference type="AlphaFoldDB" id="A0A6G8QCP0"/>